<evidence type="ECO:0000313" key="1">
    <source>
        <dbReference type="EMBL" id="CAH2238081.1"/>
    </source>
</evidence>
<protein>
    <submittedName>
        <fullName evidence="1">Jg18467 protein</fullName>
    </submittedName>
</protein>
<evidence type="ECO:0000313" key="2">
    <source>
        <dbReference type="Proteomes" id="UP000838756"/>
    </source>
</evidence>
<dbReference type="Proteomes" id="UP000838756">
    <property type="component" value="Unassembled WGS sequence"/>
</dbReference>
<sequence>MWVWGRGRGEGARLGGTQRGRQLHGDVVVAAGSAATRAGGGVTAHHHAAPHHLQPAPCNTAIYVSIHVLP</sequence>
<dbReference type="EMBL" id="CAKXAJ010025321">
    <property type="protein sequence ID" value="CAH2238081.1"/>
    <property type="molecule type" value="Genomic_DNA"/>
</dbReference>
<proteinExistence type="predicted"/>
<name>A0A8S4RMQ7_9NEOP</name>
<gene>
    <name evidence="1" type="primary">jg18467</name>
    <name evidence="1" type="ORF">PAEG_LOCUS15234</name>
</gene>
<keyword evidence="2" id="KW-1185">Reference proteome</keyword>
<reference evidence="1" key="1">
    <citation type="submission" date="2022-03" db="EMBL/GenBank/DDBJ databases">
        <authorList>
            <person name="Lindestad O."/>
        </authorList>
    </citation>
    <scope>NUCLEOTIDE SEQUENCE</scope>
</reference>
<organism evidence="1 2">
    <name type="scientific">Pararge aegeria aegeria</name>
    <dbReference type="NCBI Taxonomy" id="348720"/>
    <lineage>
        <taxon>Eukaryota</taxon>
        <taxon>Metazoa</taxon>
        <taxon>Ecdysozoa</taxon>
        <taxon>Arthropoda</taxon>
        <taxon>Hexapoda</taxon>
        <taxon>Insecta</taxon>
        <taxon>Pterygota</taxon>
        <taxon>Neoptera</taxon>
        <taxon>Endopterygota</taxon>
        <taxon>Lepidoptera</taxon>
        <taxon>Glossata</taxon>
        <taxon>Ditrysia</taxon>
        <taxon>Papilionoidea</taxon>
        <taxon>Nymphalidae</taxon>
        <taxon>Satyrinae</taxon>
        <taxon>Satyrini</taxon>
        <taxon>Parargina</taxon>
        <taxon>Pararge</taxon>
    </lineage>
</organism>
<dbReference type="AlphaFoldDB" id="A0A8S4RMQ7"/>
<accession>A0A8S4RMQ7</accession>
<comment type="caution">
    <text evidence="1">The sequence shown here is derived from an EMBL/GenBank/DDBJ whole genome shotgun (WGS) entry which is preliminary data.</text>
</comment>